<keyword evidence="3" id="KW-1185">Reference proteome</keyword>
<name>A0A8J8W6R4_9EURO</name>
<organism evidence="2 3">
    <name type="scientific">Penicillium ucsense</name>
    <dbReference type="NCBI Taxonomy" id="2839758"/>
    <lineage>
        <taxon>Eukaryota</taxon>
        <taxon>Fungi</taxon>
        <taxon>Dikarya</taxon>
        <taxon>Ascomycota</taxon>
        <taxon>Pezizomycotina</taxon>
        <taxon>Eurotiomycetes</taxon>
        <taxon>Eurotiomycetidae</taxon>
        <taxon>Eurotiales</taxon>
        <taxon>Aspergillaceae</taxon>
        <taxon>Penicillium</taxon>
    </lineage>
</organism>
<dbReference type="AlphaFoldDB" id="A0A8J8W6R4"/>
<dbReference type="EMBL" id="WIWV01000020">
    <property type="protein sequence ID" value="KAF7717958.1"/>
    <property type="molecule type" value="Genomic_DNA"/>
</dbReference>
<accession>A0A8J8W6R4</accession>
<sequence>MYITFVPAPHGLINLASSLYTGEYPHLHSTTSSLISSSAMLYRASAARSVLRAVSSSNASVARSVLGNPIFKAQLTSSARAVRPAVKPNFALAAHKPVTTALIRHASSSAKDDDDVDMMAGMKAEAKVIGETFSLKEVPKEAMALGMAGVLPYLATSLQTVYLSWEINRAANLGEGLLFSGQSAELMLHMIEPIQVGFGAVILSFLGAVHWGLEWAGYGGKFGYRRYAAGVIAPAVAWPTLLLPVEYALISQFLAFTFLYYNDARAAATGRAPHWYGMYRFVLTFVVGASIVATLIGREQIQQNIVSEHTIKDKINALMFLQKKEKEEAEARRKGELAGADE</sequence>
<gene>
    <name evidence="2" type="ORF">PECM_003416</name>
</gene>
<proteinExistence type="predicted"/>
<feature type="transmembrane region" description="Helical" evidence="1">
    <location>
        <begin position="227"/>
        <end position="250"/>
    </location>
</feature>
<feature type="transmembrane region" description="Helical" evidence="1">
    <location>
        <begin position="194"/>
        <end position="215"/>
    </location>
</feature>
<keyword evidence="1" id="KW-1133">Transmembrane helix</keyword>
<protein>
    <recommendedName>
        <fullName evidence="4">Transmembrane protein 69</fullName>
    </recommendedName>
</protein>
<dbReference type="PANTHER" id="PTHR15887">
    <property type="entry name" value="TRANSMEMBRANE PROTEIN 69"/>
    <property type="match status" value="1"/>
</dbReference>
<evidence type="ECO:0000313" key="3">
    <source>
        <dbReference type="Proteomes" id="UP000631181"/>
    </source>
</evidence>
<keyword evidence="1" id="KW-0472">Membrane</keyword>
<dbReference type="InterPro" id="IPR021836">
    <property type="entry name" value="DUF3429"/>
</dbReference>
<dbReference type="Proteomes" id="UP000631181">
    <property type="component" value="Unassembled WGS sequence"/>
</dbReference>
<keyword evidence="1" id="KW-0812">Transmembrane</keyword>
<feature type="transmembrane region" description="Helical" evidence="1">
    <location>
        <begin position="278"/>
        <end position="297"/>
    </location>
</feature>
<evidence type="ECO:0000256" key="1">
    <source>
        <dbReference type="SAM" id="Phobius"/>
    </source>
</evidence>
<evidence type="ECO:0008006" key="4">
    <source>
        <dbReference type="Google" id="ProtNLM"/>
    </source>
</evidence>
<comment type="caution">
    <text evidence="2">The sequence shown here is derived from an EMBL/GenBank/DDBJ whole genome shotgun (WGS) entry which is preliminary data.</text>
</comment>
<reference evidence="2" key="1">
    <citation type="journal article" date="2020" name="Front. Microbiol.">
        <title>Gene regulatory networks of Penicillium echinulatum 2HH and Penicillium oxalicum 114-2 inferred by a computational biology approach.</title>
        <authorList>
            <person name="Lenz A.R."/>
            <person name="Galan-Vasquez E."/>
            <person name="Balbinot E."/>
            <person name="De Abreu F.P."/>
            <person name="De Oliveira N.S."/>
            <person name="Da Rosa L.O."/>
            <person name="De Avila E Silva S."/>
            <person name="Camassola M."/>
            <person name="Dillon A.J.P."/>
            <person name="Perez-Rueda E."/>
        </authorList>
    </citation>
    <scope>NUCLEOTIDE SEQUENCE</scope>
    <source>
        <strain evidence="2">S1M29</strain>
    </source>
</reference>
<dbReference type="PANTHER" id="PTHR15887:SF1">
    <property type="entry name" value="TRANSMEMBRANE PROTEIN 69"/>
    <property type="match status" value="1"/>
</dbReference>
<dbReference type="Pfam" id="PF11911">
    <property type="entry name" value="DUF3429"/>
    <property type="match status" value="1"/>
</dbReference>
<dbReference type="OrthoDB" id="194289at2759"/>
<evidence type="ECO:0000313" key="2">
    <source>
        <dbReference type="EMBL" id="KAF7717958.1"/>
    </source>
</evidence>